<name>A0A1Q9A727_9HYPH</name>
<evidence type="ECO:0008006" key="5">
    <source>
        <dbReference type="Google" id="ProtNLM"/>
    </source>
</evidence>
<dbReference type="Proteomes" id="UP000544107">
    <property type="component" value="Unassembled WGS sequence"/>
</dbReference>
<evidence type="ECO:0000313" key="4">
    <source>
        <dbReference type="Proteomes" id="UP000544107"/>
    </source>
</evidence>
<keyword evidence="3" id="KW-1185">Reference proteome</keyword>
<dbReference type="Gene3D" id="3.90.550.10">
    <property type="entry name" value="Spore Coat Polysaccharide Biosynthesis Protein SpsA, Chain A"/>
    <property type="match status" value="1"/>
</dbReference>
<organism evidence="2 3">
    <name type="scientific">Allorhizobium taibaishanense</name>
    <dbReference type="NCBI Taxonomy" id="887144"/>
    <lineage>
        <taxon>Bacteria</taxon>
        <taxon>Pseudomonadati</taxon>
        <taxon>Pseudomonadota</taxon>
        <taxon>Alphaproteobacteria</taxon>
        <taxon>Hyphomicrobiales</taxon>
        <taxon>Rhizobiaceae</taxon>
        <taxon>Rhizobium/Agrobacterium group</taxon>
        <taxon>Allorhizobium</taxon>
    </lineage>
</organism>
<proteinExistence type="predicted"/>
<accession>A0A1Q9A727</accession>
<evidence type="ECO:0000313" key="3">
    <source>
        <dbReference type="Proteomes" id="UP000185598"/>
    </source>
</evidence>
<dbReference type="EMBL" id="JACIED010000003">
    <property type="protein sequence ID" value="MBB4008450.1"/>
    <property type="molecule type" value="Genomic_DNA"/>
</dbReference>
<dbReference type="SUPFAM" id="SSF53448">
    <property type="entry name" value="Nucleotide-diphospho-sugar transferases"/>
    <property type="match status" value="1"/>
</dbReference>
<dbReference type="AlphaFoldDB" id="A0A1Q9A727"/>
<evidence type="ECO:0000313" key="2">
    <source>
        <dbReference type="EMBL" id="OLP50381.1"/>
    </source>
</evidence>
<dbReference type="OrthoDB" id="7301503at2"/>
<reference evidence="1 4" key="2">
    <citation type="submission" date="2020-08" db="EMBL/GenBank/DDBJ databases">
        <title>Genomic Encyclopedia of Type Strains, Phase IV (KMG-IV): sequencing the most valuable type-strain genomes for metagenomic binning, comparative biology and taxonomic classification.</title>
        <authorList>
            <person name="Goeker M."/>
        </authorList>
    </citation>
    <scope>NUCLEOTIDE SEQUENCE [LARGE SCALE GENOMIC DNA]</scope>
    <source>
        <strain evidence="1 4">DSM 100021</strain>
    </source>
</reference>
<gene>
    <name evidence="2" type="ORF">BJF91_13860</name>
    <name evidence="1" type="ORF">GGQ71_002730</name>
</gene>
<dbReference type="RefSeq" id="WP_075614272.1">
    <property type="nucleotide sequence ID" value="NZ_JACIED010000003.1"/>
</dbReference>
<dbReference type="Proteomes" id="UP000185598">
    <property type="component" value="Unassembled WGS sequence"/>
</dbReference>
<dbReference type="STRING" id="887144.BJF91_13860"/>
<protein>
    <recommendedName>
        <fullName evidence="5">Nucleotidyl transferase domain-containing protein</fullName>
    </recommendedName>
</protein>
<reference evidence="2 3" key="1">
    <citation type="submission" date="2016-09" db="EMBL/GenBank/DDBJ databases">
        <title>Rhizobium oryziradicis sp. nov., isolated from the root of rice.</title>
        <authorList>
            <person name="Zhao J."/>
            <person name="Zhang X."/>
        </authorList>
    </citation>
    <scope>NUCLEOTIDE SEQUENCE [LARGE SCALE GENOMIC DNA]</scope>
    <source>
        <strain evidence="2 3">14971</strain>
    </source>
</reference>
<sequence length="232" mass="25074">MKCIVPLAGPDLWTEKYGFRPLMDLDGTPLIEAALKQRAWAVRLAPEDYIFVVRAVEKLDVLTGYLSRSWPGCRIVTLSHLTGGAVFSALAAMSLVQPDEPLIIDLADILFSDGPDDPQALFAAEGHGAVVPVFVSDESCYSYLDIVEGQVTRAVEKQVISNHASAGVYMFRSVQVFLQAAVHSIDERSTLSVRGVLFICPMVKGVIAGGMTVSAPDVPDCRPVGKIFHALD</sequence>
<evidence type="ECO:0000313" key="1">
    <source>
        <dbReference type="EMBL" id="MBB4008450.1"/>
    </source>
</evidence>
<dbReference type="InterPro" id="IPR029044">
    <property type="entry name" value="Nucleotide-diphossugar_trans"/>
</dbReference>
<comment type="caution">
    <text evidence="2">The sequence shown here is derived from an EMBL/GenBank/DDBJ whole genome shotgun (WGS) entry which is preliminary data.</text>
</comment>
<dbReference type="EMBL" id="MKIN01000021">
    <property type="protein sequence ID" value="OLP50381.1"/>
    <property type="molecule type" value="Genomic_DNA"/>
</dbReference>